<evidence type="ECO:0000313" key="1">
    <source>
        <dbReference type="EMBL" id="GGD42501.1"/>
    </source>
</evidence>
<comment type="caution">
    <text evidence="1">The sequence shown here is derived from an EMBL/GenBank/DDBJ whole genome shotgun (WGS) entry which is preliminary data.</text>
</comment>
<proteinExistence type="predicted"/>
<dbReference type="RefSeq" id="WP_188528840.1">
    <property type="nucleotide sequence ID" value="NZ_BMGI01000005.1"/>
</dbReference>
<keyword evidence="2" id="KW-1185">Reference proteome</keyword>
<sequence>MQDVFVAAADDIVDAGMKDSGIPLTDTLKHYLAITIARFMRDHPGLDGLTVRVTRAMEAHAPPDILRRLGDECLIATALFEGRLRRAGGSLRHYSGLGQVAYDAAAMTEQAHGFPHMRDVIASGTAQGRAREGLRGLVDAARAGSTVARERLAAGNVVAFPSRRWIG</sequence>
<evidence type="ECO:0000313" key="2">
    <source>
        <dbReference type="Proteomes" id="UP000617355"/>
    </source>
</evidence>
<name>A0ABQ1QRL9_9RHOB</name>
<gene>
    <name evidence="1" type="ORF">GCM10011358_27950</name>
</gene>
<organism evidence="1 2">
    <name type="scientific">Sinisalibacter lacisalsi</name>
    <dbReference type="NCBI Taxonomy" id="1526570"/>
    <lineage>
        <taxon>Bacteria</taxon>
        <taxon>Pseudomonadati</taxon>
        <taxon>Pseudomonadota</taxon>
        <taxon>Alphaproteobacteria</taxon>
        <taxon>Rhodobacterales</taxon>
        <taxon>Roseobacteraceae</taxon>
        <taxon>Sinisalibacter</taxon>
    </lineage>
</organism>
<dbReference type="EMBL" id="BMGI01000005">
    <property type="protein sequence ID" value="GGD42501.1"/>
    <property type="molecule type" value="Genomic_DNA"/>
</dbReference>
<accession>A0ABQ1QRL9</accession>
<reference evidence="2" key="1">
    <citation type="journal article" date="2019" name="Int. J. Syst. Evol. Microbiol.">
        <title>The Global Catalogue of Microorganisms (GCM) 10K type strain sequencing project: providing services to taxonomists for standard genome sequencing and annotation.</title>
        <authorList>
            <consortium name="The Broad Institute Genomics Platform"/>
            <consortium name="The Broad Institute Genome Sequencing Center for Infectious Disease"/>
            <person name="Wu L."/>
            <person name="Ma J."/>
        </authorList>
    </citation>
    <scope>NUCLEOTIDE SEQUENCE [LARGE SCALE GENOMIC DNA]</scope>
    <source>
        <strain evidence="2">CGMCC 1.12922</strain>
    </source>
</reference>
<protein>
    <submittedName>
        <fullName evidence="1">Uncharacterized protein</fullName>
    </submittedName>
</protein>
<dbReference type="Proteomes" id="UP000617355">
    <property type="component" value="Unassembled WGS sequence"/>
</dbReference>